<dbReference type="Proteomes" id="UP000481030">
    <property type="component" value="Unassembled WGS sequence"/>
</dbReference>
<proteinExistence type="inferred from homology"/>
<comment type="subunit">
    <text evidence="3">The complex is composed of two ATP-binding proteins (LsrA), two transmembrane proteins (LsrC and LsrD) and a solute-binding protein (LsrB).</text>
</comment>
<evidence type="ECO:0000256" key="7">
    <source>
        <dbReference type="ARBA" id="ARBA00023747"/>
    </source>
</evidence>
<keyword evidence="12" id="KW-1185">Reference proteome</keyword>
<dbReference type="Pfam" id="PF00005">
    <property type="entry name" value="ABC_tran"/>
    <property type="match status" value="2"/>
</dbReference>
<dbReference type="OrthoDB" id="9771863at2"/>
<evidence type="ECO:0000256" key="4">
    <source>
        <dbReference type="ARBA" id="ARBA00019459"/>
    </source>
</evidence>
<organism evidence="11 12">
    <name type="scientific">Cytobacillus depressus</name>
    <dbReference type="NCBI Taxonomy" id="1602942"/>
    <lineage>
        <taxon>Bacteria</taxon>
        <taxon>Bacillati</taxon>
        <taxon>Bacillota</taxon>
        <taxon>Bacilli</taxon>
        <taxon>Bacillales</taxon>
        <taxon>Bacillaceae</taxon>
        <taxon>Cytobacillus</taxon>
    </lineage>
</organism>
<dbReference type="CDD" id="cd03215">
    <property type="entry name" value="ABC_Carb_Monos_II"/>
    <property type="match status" value="1"/>
</dbReference>
<name>A0A6L3V8X6_9BACI</name>
<evidence type="ECO:0000313" key="11">
    <source>
        <dbReference type="EMBL" id="KAB2334734.1"/>
    </source>
</evidence>
<dbReference type="Gene3D" id="3.40.50.300">
    <property type="entry name" value="P-loop containing nucleotide triphosphate hydrolases"/>
    <property type="match status" value="2"/>
</dbReference>
<protein>
    <recommendedName>
        <fullName evidence="4">Autoinducer 2 import ATP-binding protein LsrA</fullName>
        <ecNumber evidence="8">7.6.2.13</ecNumber>
    </recommendedName>
</protein>
<dbReference type="InterPro" id="IPR003439">
    <property type="entry name" value="ABC_transporter-like_ATP-bd"/>
</dbReference>
<accession>A0A6L3V8X6</accession>
<comment type="similarity">
    <text evidence="2">Belongs to the ABC transporter superfamily. AI-2 autoinducer porter (TC 3.A.1.2.8) family.</text>
</comment>
<evidence type="ECO:0000256" key="9">
    <source>
        <dbReference type="ARBA" id="ARBA00034076"/>
    </source>
</evidence>
<feature type="domain" description="ABC transporter" evidence="10">
    <location>
        <begin position="239"/>
        <end position="501"/>
    </location>
</feature>
<evidence type="ECO:0000256" key="8">
    <source>
        <dbReference type="ARBA" id="ARBA00023798"/>
    </source>
</evidence>
<keyword evidence="5" id="KW-0547">Nucleotide-binding</keyword>
<evidence type="ECO:0000313" key="12">
    <source>
        <dbReference type="Proteomes" id="UP000481030"/>
    </source>
</evidence>
<comment type="catalytic activity">
    <reaction evidence="9">
        <text>ATP + H2O + (2R,4S)-2-methyl-2,3,3,4-tetrahydroxytetrahydrofuran-[AI-2-binding protein]Side 1 = ADP + phosphate + (2R,4S)-2-methyl-2,3,3,4-tetrahydroxytetrahydrofuranSide 2 + [AI-2-binding protein]Side 1.</text>
        <dbReference type="EC" id="7.6.2.13"/>
    </reaction>
</comment>
<evidence type="ECO:0000256" key="1">
    <source>
        <dbReference type="ARBA" id="ARBA00004417"/>
    </source>
</evidence>
<reference evidence="11 12" key="1">
    <citation type="journal article" date="2016" name="Antonie Van Leeuwenhoek">
        <title>Bacillus depressus sp. nov., isolated from soil of a sunflower field.</title>
        <authorList>
            <person name="Wei X."/>
            <person name="Xin D."/>
            <person name="Xin Y."/>
            <person name="Zhang H."/>
            <person name="Wang T."/>
            <person name="Zhang J."/>
        </authorList>
    </citation>
    <scope>NUCLEOTIDE SEQUENCE [LARGE SCALE GENOMIC DNA]</scope>
    <source>
        <strain evidence="11 12">BZ1</strain>
    </source>
</reference>
<dbReference type="InterPro" id="IPR017871">
    <property type="entry name" value="ABC_transporter-like_CS"/>
</dbReference>
<feature type="domain" description="ABC transporter" evidence="10">
    <location>
        <begin position="9"/>
        <end position="238"/>
    </location>
</feature>
<dbReference type="PROSITE" id="PS50893">
    <property type="entry name" value="ABC_TRANSPORTER_2"/>
    <property type="match status" value="2"/>
</dbReference>
<dbReference type="RefSeq" id="WP_151535272.1">
    <property type="nucleotide sequence ID" value="NZ_WBOS01000005.1"/>
</dbReference>
<dbReference type="InterPro" id="IPR027417">
    <property type="entry name" value="P-loop_NTPase"/>
</dbReference>
<dbReference type="CDD" id="cd03216">
    <property type="entry name" value="ABC_Carb_Monos_I"/>
    <property type="match status" value="1"/>
</dbReference>
<comment type="function">
    <text evidence="7">Part of the ABC transporter complex LsrABCD involved in autoinducer 2 (AI-2) import. Responsible for energy coupling to the transport system.</text>
</comment>
<dbReference type="PROSITE" id="PS00211">
    <property type="entry name" value="ABC_TRANSPORTER_1"/>
    <property type="match status" value="1"/>
</dbReference>
<dbReference type="InterPro" id="IPR003593">
    <property type="entry name" value="AAA+_ATPase"/>
</dbReference>
<dbReference type="EC" id="7.6.2.13" evidence="8"/>
<evidence type="ECO:0000256" key="6">
    <source>
        <dbReference type="ARBA" id="ARBA00022840"/>
    </source>
</evidence>
<dbReference type="GO" id="GO:0005524">
    <property type="term" value="F:ATP binding"/>
    <property type="evidence" value="ECO:0007669"/>
    <property type="project" value="UniProtKB-KW"/>
</dbReference>
<comment type="caution">
    <text evidence="11">The sequence shown here is derived from an EMBL/GenBank/DDBJ whole genome shotgun (WGS) entry which is preliminary data.</text>
</comment>
<evidence type="ECO:0000256" key="5">
    <source>
        <dbReference type="ARBA" id="ARBA00022741"/>
    </source>
</evidence>
<evidence type="ECO:0000256" key="2">
    <source>
        <dbReference type="ARBA" id="ARBA00009404"/>
    </source>
</evidence>
<dbReference type="InterPro" id="IPR050107">
    <property type="entry name" value="ABC_carbohydrate_import_ATPase"/>
</dbReference>
<dbReference type="SUPFAM" id="SSF52540">
    <property type="entry name" value="P-loop containing nucleoside triphosphate hydrolases"/>
    <property type="match status" value="2"/>
</dbReference>
<dbReference type="SMART" id="SM00382">
    <property type="entry name" value="AAA"/>
    <property type="match status" value="2"/>
</dbReference>
<evidence type="ECO:0000259" key="10">
    <source>
        <dbReference type="PROSITE" id="PS50893"/>
    </source>
</evidence>
<keyword evidence="6 11" id="KW-0067">ATP-binding</keyword>
<dbReference type="PANTHER" id="PTHR43790:SF2">
    <property type="entry name" value="AUTOINDUCER 2 IMPORT ATP-BINDING PROTEIN LSRA"/>
    <property type="match status" value="1"/>
</dbReference>
<evidence type="ECO:0000256" key="3">
    <source>
        <dbReference type="ARBA" id="ARBA00011262"/>
    </source>
</evidence>
<dbReference type="AlphaFoldDB" id="A0A6L3V8X6"/>
<gene>
    <name evidence="11" type="ORF">F7731_13260</name>
</gene>
<dbReference type="EMBL" id="WBOS01000005">
    <property type="protein sequence ID" value="KAB2334734.1"/>
    <property type="molecule type" value="Genomic_DNA"/>
</dbReference>
<sequence length="506" mass="55907">MNNKDDFLLEIRNLHKQFSSNAVLKGVDITLKAGEVHAIVGGNGAGKSTLMKIITGLYQSDSGVMKVKGIQASFSNSYDAHLHGIYLVPQEPLIFPNMSVEENIMIGLPESKSHLRQKIDIILKRLGWKLDLQKNAVTLAIAEQQLVEIIRGLVREAEILILDEPTSALTFGEIDSLFKLIKQLTSEGIGVFYITHRFSEIFTLANTVSLLRDGIISARGPVSEFTYESLVEGLVPESVSAENILKENETLTEPPSPRNPSAKEALRVSNISGRRFQNISFDIFPGEILGIAGVVGAGRTEIAEAIFGLMPIEKGSVYLGDTVINQYSIRQRIHNGLVYVPEDRHTHGIFSIASIKNNISSTILHRLRGLFLPFNQEKDMSRKFMADLKIKAANMNQELKDLSGGNQQKVVLSKYLAAEPKVIILDEPTRGIDANARMDIYRIIMNLKLKGLAVLLISSDIEEVHKLSDKVLVIHEGSIMKLLEKNETTVDEITATAFGVKKEATA</sequence>
<dbReference type="GO" id="GO:0016887">
    <property type="term" value="F:ATP hydrolysis activity"/>
    <property type="evidence" value="ECO:0007669"/>
    <property type="project" value="InterPro"/>
</dbReference>
<dbReference type="GO" id="GO:0005886">
    <property type="term" value="C:plasma membrane"/>
    <property type="evidence" value="ECO:0007669"/>
    <property type="project" value="UniProtKB-SubCell"/>
</dbReference>
<comment type="subcellular location">
    <subcellularLocation>
        <location evidence="1">Cell inner membrane</location>
        <topology evidence="1">Peripheral membrane protein</topology>
    </subcellularLocation>
</comment>
<dbReference type="PANTHER" id="PTHR43790">
    <property type="entry name" value="CARBOHYDRATE TRANSPORT ATP-BINDING PROTEIN MG119-RELATED"/>
    <property type="match status" value="1"/>
</dbReference>